<dbReference type="InterPro" id="IPR022385">
    <property type="entry name" value="Rhs_assc_core"/>
</dbReference>
<evidence type="ECO:0000313" key="2">
    <source>
        <dbReference type="Proteomes" id="UP001061999"/>
    </source>
</evidence>
<proteinExistence type="predicted"/>
<comment type="caution">
    <text evidence="1">The sequence shown here is derived from an EMBL/GenBank/DDBJ whole genome shotgun (WGS) entry which is preliminary data.</text>
</comment>
<dbReference type="PANTHER" id="PTHR32305">
    <property type="match status" value="1"/>
</dbReference>
<dbReference type="PANTHER" id="PTHR32305:SF15">
    <property type="entry name" value="PROTEIN RHSA-RELATED"/>
    <property type="match status" value="1"/>
</dbReference>
<dbReference type="Proteomes" id="UP001061999">
    <property type="component" value="Unassembled WGS sequence"/>
</dbReference>
<protein>
    <submittedName>
        <fullName evidence="1">Toxin</fullName>
    </submittedName>
</protein>
<keyword evidence="2" id="KW-1185">Reference proteome</keyword>
<reference evidence="1" key="1">
    <citation type="submission" date="2022-07" db="EMBL/GenBank/DDBJ databases">
        <title>Pseudomonas agronomica sp. nov.: a novel bacterium with biotechnological application in the synthesis of biofertilizers from valorized agricultural residues.</title>
        <authorList>
            <person name="Robas M."/>
            <person name="Fernandez V.M."/>
            <person name="Luna L."/>
            <person name="Provanza A."/>
            <person name="Jimenez P.A."/>
        </authorList>
    </citation>
    <scope>NUCLEOTIDE SEQUENCE</scope>
    <source>
        <strain evidence="1">SAICEU22T</strain>
    </source>
</reference>
<dbReference type="Gene3D" id="2.180.10.10">
    <property type="entry name" value="RHS repeat-associated core"/>
    <property type="match status" value="1"/>
</dbReference>
<dbReference type="NCBIfam" id="TIGR03696">
    <property type="entry name" value="Rhs_assc_core"/>
    <property type="match status" value="1"/>
</dbReference>
<dbReference type="RefSeq" id="WP_264427590.1">
    <property type="nucleotide sequence ID" value="NZ_JAOSHO010000089.1"/>
</dbReference>
<dbReference type="EMBL" id="JAOSHO010000089">
    <property type="protein sequence ID" value="MCW1244657.1"/>
    <property type="molecule type" value="Genomic_DNA"/>
</dbReference>
<gene>
    <name evidence="1" type="ORF">OC610_09595</name>
</gene>
<accession>A0ABT3F6C1</accession>
<organism evidence="1 2">
    <name type="scientific">Pseudomonas agronomica</name>
    <dbReference type="NCBI Taxonomy" id="2979328"/>
    <lineage>
        <taxon>Bacteria</taxon>
        <taxon>Pseudomonadati</taxon>
        <taxon>Pseudomonadota</taxon>
        <taxon>Gammaproteobacteria</taxon>
        <taxon>Pseudomonadales</taxon>
        <taxon>Pseudomonadaceae</taxon>
        <taxon>Pseudomonas</taxon>
    </lineage>
</organism>
<name>A0ABT3F6C1_9PSED</name>
<sequence length="910" mass="102132">MAVFDGRAGPVRRVDYLRDARSEETQTLVTAQAYDVAGRIVDQWDPRFHGTQTVNLHSLYSLSGTPLRTESIDAGLRCELPGLAGQRLRSWDARGNAQQTEYDSQLRPTLIRERGQAWATVGRLRYGNRSNENALHNRCSRLVEHYDTAGLVIVDDYSLTGLPLHQGQRFLDTLELPDWPEDETGRERLLEPDRYDSRWRYDALGDAVELTNAKGHRQHIELDVAGQPKRVRLQWAGSPVAELISDQFSYSAEGQRQACTTGNGITTTFDYDPVNGRLTELKAMKGSDVHQHLGYRYDPVGNVTSITDHTHAVRYHANQRSEGIRTFAYDSLYRLESATGLEIPGASMQPGLPGLVPPSDLSLRTPYTQRYEYDRGGNLEKLVHASAAPGQAHTLHLTMDSSSNRCLQWHKGAPPIGDDLDFDAGGNQLTLPSSGQHLTWNWRNQLQKVTQVLRRDAEDDAEHYTYNAQGIRMRKLRTTQAASVTHVRDVRYLPGLEIRTLDDSEELHACTLQGPASNVHALHWAKGRPTEIEQGQVRYSLEDHLGSLAMELDQDARLISHEGYYPFGGTAWWAADSQVQASYKTVRYSGKERDSAGLYYYGFRYYAPWMMRWINPDPAGPVDGLNLYAMVGNNPLSYVDLTGLDRKKRIEAFRDDNTARVAYVTTAYNKLKERFEQEADAKKIRPAQKPKFIATALNKTDDPGKAFTKTALNNKLVAFAAVLNPTNNDAVRDFYNKDVSPSGAQPFIGMQQYSEIDGSYGQPFSLGASKIRDLNLFVGALETEYQRPDNVQGRNNPLHQETIEEIKTHVIASHYIVPISAGVPGAHAEVQALNFARNKWGADIVESGEIVIDTRLLRSGDKQGDNFITCFNCAGIIPTHVEIISGRTERDYVKYEKTTSAIPEEFLTQR</sequence>
<dbReference type="InterPro" id="IPR050708">
    <property type="entry name" value="T6SS_VgrG/RHS"/>
</dbReference>
<evidence type="ECO:0000313" key="1">
    <source>
        <dbReference type="EMBL" id="MCW1244657.1"/>
    </source>
</evidence>